<evidence type="ECO:0000313" key="3">
    <source>
        <dbReference type="Proteomes" id="UP000504618"/>
    </source>
</evidence>
<protein>
    <submittedName>
        <fullName evidence="4">Uncharacterized protein LOC112460864</fullName>
    </submittedName>
</protein>
<dbReference type="SUPFAM" id="SSF56672">
    <property type="entry name" value="DNA/RNA polymerases"/>
    <property type="match status" value="1"/>
</dbReference>
<name>A0A6J1QKF0_9HYME</name>
<organism evidence="3 4">
    <name type="scientific">Temnothorax curvispinosus</name>
    <dbReference type="NCBI Taxonomy" id="300111"/>
    <lineage>
        <taxon>Eukaryota</taxon>
        <taxon>Metazoa</taxon>
        <taxon>Ecdysozoa</taxon>
        <taxon>Arthropoda</taxon>
        <taxon>Hexapoda</taxon>
        <taxon>Insecta</taxon>
        <taxon>Pterygota</taxon>
        <taxon>Neoptera</taxon>
        <taxon>Endopterygota</taxon>
        <taxon>Hymenoptera</taxon>
        <taxon>Apocrita</taxon>
        <taxon>Aculeata</taxon>
        <taxon>Formicoidea</taxon>
        <taxon>Formicidae</taxon>
        <taxon>Myrmicinae</taxon>
        <taxon>Temnothorax</taxon>
    </lineage>
</organism>
<evidence type="ECO:0000256" key="1">
    <source>
        <dbReference type="SAM" id="MobiDB-lite"/>
    </source>
</evidence>
<dbReference type="GeneID" id="112460864"/>
<evidence type="ECO:0000313" key="4">
    <source>
        <dbReference type="RefSeq" id="XP_024881541.1"/>
    </source>
</evidence>
<dbReference type="AlphaFoldDB" id="A0A6J1QKF0"/>
<dbReference type="GO" id="GO:0071897">
    <property type="term" value="P:DNA biosynthetic process"/>
    <property type="evidence" value="ECO:0007669"/>
    <property type="project" value="UniProtKB-ARBA"/>
</dbReference>
<gene>
    <name evidence="4" type="primary">LOC112460864</name>
</gene>
<accession>A0A6J1QKF0</accession>
<proteinExistence type="predicted"/>
<feature type="compositionally biased region" description="Basic residues" evidence="1">
    <location>
        <begin position="45"/>
        <end position="58"/>
    </location>
</feature>
<feature type="region of interest" description="Disordered" evidence="1">
    <location>
        <begin position="1"/>
        <end position="92"/>
    </location>
</feature>
<reference evidence="4" key="1">
    <citation type="submission" date="2025-08" db="UniProtKB">
        <authorList>
            <consortium name="RefSeq"/>
        </authorList>
    </citation>
    <scope>IDENTIFICATION</scope>
    <source>
        <tissue evidence="4">Whole body</tissue>
    </source>
</reference>
<feature type="domain" description="Reverse transcriptase" evidence="2">
    <location>
        <begin position="300"/>
        <end position="578"/>
    </location>
</feature>
<dbReference type="InterPro" id="IPR000477">
    <property type="entry name" value="RT_dom"/>
</dbReference>
<keyword evidence="3" id="KW-1185">Reference proteome</keyword>
<evidence type="ECO:0000259" key="2">
    <source>
        <dbReference type="PROSITE" id="PS50878"/>
    </source>
</evidence>
<dbReference type="OrthoDB" id="8195432at2759"/>
<dbReference type="Pfam" id="PF00078">
    <property type="entry name" value="RVT_1"/>
    <property type="match status" value="1"/>
</dbReference>
<dbReference type="CDD" id="cd01650">
    <property type="entry name" value="RT_nLTR_like"/>
    <property type="match status" value="1"/>
</dbReference>
<dbReference type="RefSeq" id="XP_024881541.1">
    <property type="nucleotide sequence ID" value="XM_025025773.1"/>
</dbReference>
<dbReference type="PROSITE" id="PS50878">
    <property type="entry name" value="RT_POL"/>
    <property type="match status" value="1"/>
</dbReference>
<feature type="region of interest" description="Disordered" evidence="1">
    <location>
        <begin position="122"/>
        <end position="180"/>
    </location>
</feature>
<sequence length="1073" mass="118107">MRAEIRDTPGHPSVPVSVRGVMGRRPRARVTGGSGASEMTPPRANNRRRGGGGHRRRPQRVEAPPVQPSGGRPASAAAAKRSKEERAAVRDELAGRAEAVASIADLEEFAASVAAFFGEDATGVARGGAPGARDRPHRSREARARRGEGDRPGRDGGNDNRGPAPAGPPPSQSGEGSGGWVREATRIQALYRANRRKAVREVLQGSADFCQVPKERVQQYFEGLYCGGEDLAGPDVEAEQPTPPSQAGDAACLMDPFTWREVDRRVRRMTNSAPGPDGVTYRNLRAADSGMRLLTACYNACLRLEAVPASWKTSKTVLVYKKGDRDDLNNWRPLALGDTTPKLFAALIADRMTEWVIKNKKLSPVQKGFLRDEGCYEHNFVLQEILTHCRRTRRQVVVAWLDLSNAFGSIPHSTIHRAFVRAGVPGGCINIWRSMYDGCSTRVQTVDGLTAPIPVRSGVRQGCPWSPIGFNLGTDVLLRAANALDVGLELWGSRFNILAYADDIALVADTPEGMRRLLATVEAAALSVGLRFNPAKCATLHIGAGAGSRVLLTTFEIQGQPIHHLAEGEPYRHLGVPTRFSVDATPFQTIDGLLGGLRAVDRSLLTPWQRVEVVATHLLPRMDFLLRGAAVEKRPLIAADKLIRRAAKAWLNLPQRASAEPVYLPPSRGGCGLLPLADLADVLSVAHAFRMLTAGDETVRGLAWASLRGVVARRIGHPPTNEELASFLSGSLEGRMRDGGERSLWSRARNAARRQSERLSLRWEWCAATEEMMVVCRGARGATVKMPPGARSQVVHRLRSAVVEYYTDRLLNKPDQGKVFEVSLRARASNHFVRNGSFTRFADWRFIHRAKLDVLPLNGARRWGEPDKRCRRCGGAAETLPHVLNHCGVHSAAIQLRHDAVLHRLWKACRLPGDKRVNQRVEGVEGELEGLRPDLVVRHEPSKSVVICDVTVPFENRWQAFEDARERKLAKYSLLAEALQRKGYRVVVTAFVVGALGSWDPNNEGVLRLLRVGSAYATMMRRLIVSDTIRWSRDIYVEHVSGVRQYAAPSRLSADGIPATPPREIRRRWPTNE</sequence>
<dbReference type="InterPro" id="IPR043502">
    <property type="entry name" value="DNA/RNA_pol_sf"/>
</dbReference>
<feature type="compositionally biased region" description="Basic and acidic residues" evidence="1">
    <location>
        <begin position="81"/>
        <end position="92"/>
    </location>
</feature>
<feature type="compositionally biased region" description="Basic and acidic residues" evidence="1">
    <location>
        <begin position="139"/>
        <end position="158"/>
    </location>
</feature>
<dbReference type="PANTHER" id="PTHR19446">
    <property type="entry name" value="REVERSE TRANSCRIPTASES"/>
    <property type="match status" value="1"/>
</dbReference>
<dbReference type="Proteomes" id="UP000504618">
    <property type="component" value="Unplaced"/>
</dbReference>